<gene>
    <name evidence="1" type="ORF">MRB53_016346</name>
</gene>
<dbReference type="Proteomes" id="UP001234297">
    <property type="component" value="Chromosome 5"/>
</dbReference>
<evidence type="ECO:0000313" key="2">
    <source>
        <dbReference type="Proteomes" id="UP001234297"/>
    </source>
</evidence>
<dbReference type="EMBL" id="CM056813">
    <property type="protein sequence ID" value="KAJ8639652.1"/>
    <property type="molecule type" value="Genomic_DNA"/>
</dbReference>
<evidence type="ECO:0000313" key="1">
    <source>
        <dbReference type="EMBL" id="KAJ8639652.1"/>
    </source>
</evidence>
<accession>A0ACC2M1U4</accession>
<proteinExistence type="predicted"/>
<comment type="caution">
    <text evidence="1">The sequence shown here is derived from an EMBL/GenBank/DDBJ whole genome shotgun (WGS) entry which is preliminary data.</text>
</comment>
<sequence>MAFLLKEALRCLCRDGGWSYAVFWKIHYQNPNLLVWEEGHYELMRRSELLQSISNIGRRQWLPRELDVVWNPPQDIFGQRKHREEDRIDILVNRMMMPQVHVVGEGIVGRAFALGNHQWILGEGHFDREPISETQEEVFRQFSAGIQTIAVIPLLPHGVVQLGSIQMIMENLGFEMQAHVKLGIAVSADRFRNSCSGVARFTPPIGDSQDQKLPLSPASRFVSQPSCSVFKQTHDVQTNVSLVPLASNPDVTATNKFDGGFSHSRAISVVKPRLHQGDELEEDMGTQVIIPNSEVGLNQHMLSHTSSSRSDHSISVVRSSIQCHKLGHVKQQIRSSLGSQEPAHKYIPTSPDNMKTPQLESHGCKASSSIQDSVIVSLLGISESCRTRNESSISNQCPSSLPLEDIAFQSDRGVIPVSFDPNHSSSTCLISGEFLPSYHSNGFKHTTNVGTIGEQRIWKDSFESIEGPSADFKDPISWIDRMPIVSLEDYCWGSSSMQVSGNAILEENGIFITNCGERLKGSNESLPHSKLNESSSNESGRSPAGCDLFDALGLDFKIQQFHHGWDDVLLQGVSENAGNLKEDASSRLPQLDVPLFDQMNDVISESAIFSALGTDQLLDAVVSKIHSGAKPILNGNVSCSTTLTRASSSSIHNSSRHSGMAVLEQIPRVLYGLPQDLAKPDPAEPSSFKASCILNKTGVQPQSSVYESQTSLWIEDGLSMKCDSTSTAFSKRSNEAGKPNRKRSRPGENPRPRPKDRQMIQDRLKELREIVPNGAKKQYSIDALLDRTIKHMVFLQSVTKHAEKLKQTRESKVISKEDGLCLKDNSSSGKTLAFEISSQSVICPIIVEDLNEPHQMLVEILCEERGCFLEIADIIRGLGLTILKGVMQARDNKVWSRFSVEANEDVTRMNVFMSLMHLLEQTTNSCSTVPEGVSSGSARLSTHRQSSIPFTSLADAFQ</sequence>
<protein>
    <submittedName>
        <fullName evidence="1">Uncharacterized protein</fullName>
    </submittedName>
</protein>
<organism evidence="1 2">
    <name type="scientific">Persea americana</name>
    <name type="common">Avocado</name>
    <dbReference type="NCBI Taxonomy" id="3435"/>
    <lineage>
        <taxon>Eukaryota</taxon>
        <taxon>Viridiplantae</taxon>
        <taxon>Streptophyta</taxon>
        <taxon>Embryophyta</taxon>
        <taxon>Tracheophyta</taxon>
        <taxon>Spermatophyta</taxon>
        <taxon>Magnoliopsida</taxon>
        <taxon>Magnoliidae</taxon>
        <taxon>Laurales</taxon>
        <taxon>Lauraceae</taxon>
        <taxon>Persea</taxon>
    </lineage>
</organism>
<reference evidence="1 2" key="1">
    <citation type="journal article" date="2022" name="Hortic Res">
        <title>A haplotype resolved chromosomal level avocado genome allows analysis of novel avocado genes.</title>
        <authorList>
            <person name="Nath O."/>
            <person name="Fletcher S.J."/>
            <person name="Hayward A."/>
            <person name="Shaw L.M."/>
            <person name="Masouleh A.K."/>
            <person name="Furtado A."/>
            <person name="Henry R.J."/>
            <person name="Mitter N."/>
        </authorList>
    </citation>
    <scope>NUCLEOTIDE SEQUENCE [LARGE SCALE GENOMIC DNA]</scope>
    <source>
        <strain evidence="2">cv. Hass</strain>
    </source>
</reference>
<keyword evidence="2" id="KW-1185">Reference proteome</keyword>
<name>A0ACC2M1U4_PERAE</name>